<dbReference type="Proteomes" id="UP000612361">
    <property type="component" value="Unassembled WGS sequence"/>
</dbReference>
<dbReference type="AlphaFoldDB" id="A0A923I4J7"/>
<proteinExistence type="predicted"/>
<name>A0A923I4J7_9BURK</name>
<dbReference type="EMBL" id="JACOGG010000007">
    <property type="protein sequence ID" value="MBC3935381.1"/>
    <property type="molecule type" value="Genomic_DNA"/>
</dbReference>
<accession>A0A923I4J7</accession>
<feature type="transmembrane region" description="Helical" evidence="1">
    <location>
        <begin position="37"/>
        <end position="64"/>
    </location>
</feature>
<keyword evidence="3" id="KW-1185">Reference proteome</keyword>
<organism evidence="2 3">
    <name type="scientific">Undibacterium rugosum</name>
    <dbReference type="NCBI Taxonomy" id="2762291"/>
    <lineage>
        <taxon>Bacteria</taxon>
        <taxon>Pseudomonadati</taxon>
        <taxon>Pseudomonadota</taxon>
        <taxon>Betaproteobacteria</taxon>
        <taxon>Burkholderiales</taxon>
        <taxon>Oxalobacteraceae</taxon>
        <taxon>Undibacterium</taxon>
    </lineage>
</organism>
<reference evidence="2" key="1">
    <citation type="submission" date="2020-08" db="EMBL/GenBank/DDBJ databases">
        <title>Novel species isolated from subtropical streams in China.</title>
        <authorList>
            <person name="Lu H."/>
        </authorList>
    </citation>
    <scope>NUCLEOTIDE SEQUENCE</scope>
    <source>
        <strain evidence="2">CY7W</strain>
    </source>
</reference>
<gene>
    <name evidence="2" type="ORF">H8K47_08410</name>
</gene>
<keyword evidence="1" id="KW-1133">Transmembrane helix</keyword>
<evidence type="ECO:0000256" key="1">
    <source>
        <dbReference type="SAM" id="Phobius"/>
    </source>
</evidence>
<keyword evidence="1" id="KW-0812">Transmembrane</keyword>
<protein>
    <submittedName>
        <fullName evidence="2">NfeD family protein</fullName>
    </submittedName>
</protein>
<evidence type="ECO:0000313" key="3">
    <source>
        <dbReference type="Proteomes" id="UP000612361"/>
    </source>
</evidence>
<feature type="transmembrane region" description="Helical" evidence="1">
    <location>
        <begin position="7"/>
        <end position="31"/>
    </location>
</feature>
<evidence type="ECO:0000313" key="2">
    <source>
        <dbReference type="EMBL" id="MBC3935381.1"/>
    </source>
</evidence>
<dbReference type="RefSeq" id="WP_186880961.1">
    <property type="nucleotide sequence ID" value="NZ_JACOGG010000007.1"/>
</dbReference>
<keyword evidence="1" id="KW-0472">Membrane</keyword>
<comment type="caution">
    <text evidence="2">The sequence shown here is derived from an EMBL/GenBank/DDBJ whole genome shotgun (WGS) entry which is preliminary data.</text>
</comment>
<sequence length="144" mass="15465">MSNWTLWCIAVGVVVSLELLTGTFYLLMIALGLAAAALAAFFGAASSAQLIVAGLVGGLATLILHKSPYGWKPGQQAERDPNVNMDVGQRLQVEQWRDLGVGSFQARAMYRGAMWDVELHHGAGLPGSYQIQEVQGSRLIVRPA</sequence>